<accession>A0A286TEP2</accession>
<evidence type="ECO:0000313" key="3">
    <source>
        <dbReference type="Proteomes" id="UP000262177"/>
    </source>
</evidence>
<evidence type="ECO:0000313" key="2">
    <source>
        <dbReference type="EMBL" id="BBA48816.1"/>
    </source>
</evidence>
<keyword evidence="1" id="KW-1133">Transmembrane helix</keyword>
<gene>
    <name evidence="2" type="ORF">BBJK_02690</name>
</gene>
<evidence type="ECO:0000256" key="1">
    <source>
        <dbReference type="SAM" id="Phobius"/>
    </source>
</evidence>
<sequence length="55" mass="5649">MFLAASIRFGVIAIAATGGFDGTYIWGIVLAGVVGVAQTVYALVNQAFDGRLSKA</sequence>
<dbReference type="Proteomes" id="UP000262177">
    <property type="component" value="Chromosome"/>
</dbReference>
<reference evidence="2 3" key="1">
    <citation type="journal article" date="2017" name="Biosci. Biotechnol. Biochem.">
        <title>Identification and characterization of a sulfoglycosidase from Bifidobacterium bifidum implicated in mucin glycan utilization.</title>
        <authorList>
            <person name="Katoh T."/>
            <person name="Maeshibu T."/>
            <person name="Kikkawa K."/>
            <person name="Gotoh A."/>
            <person name="Tomabechi Y."/>
            <person name="Nakamura M."/>
            <person name="Liao W.-H."/>
            <person name="Yamaguchi M."/>
            <person name="Ashida H."/>
            <person name="Yamamoto K."/>
            <person name="Katayama T."/>
        </authorList>
    </citation>
    <scope>NUCLEOTIDE SEQUENCE [LARGE SCALE GENOMIC DNA]</scope>
    <source>
        <strain evidence="2 3">JCM 7004</strain>
    </source>
</reference>
<dbReference type="AlphaFoldDB" id="A0A286TEP2"/>
<protein>
    <submittedName>
        <fullName evidence="2">Uncharacterized protein</fullName>
    </submittedName>
</protein>
<name>A0A286TEP2_BIFBI</name>
<dbReference type="EMBL" id="AP018131">
    <property type="protein sequence ID" value="BBA48816.1"/>
    <property type="molecule type" value="Genomic_DNA"/>
</dbReference>
<organism evidence="2 3">
    <name type="scientific">Bifidobacterium bifidum LMG 13195</name>
    <dbReference type="NCBI Taxonomy" id="1207542"/>
    <lineage>
        <taxon>Bacteria</taxon>
        <taxon>Bacillati</taxon>
        <taxon>Actinomycetota</taxon>
        <taxon>Actinomycetes</taxon>
        <taxon>Bifidobacteriales</taxon>
        <taxon>Bifidobacteriaceae</taxon>
        <taxon>Bifidobacterium</taxon>
    </lineage>
</organism>
<keyword evidence="1" id="KW-0812">Transmembrane</keyword>
<proteinExistence type="predicted"/>
<keyword evidence="1" id="KW-0472">Membrane</keyword>
<feature type="transmembrane region" description="Helical" evidence="1">
    <location>
        <begin position="25"/>
        <end position="44"/>
    </location>
</feature>